<gene>
    <name evidence="1" type="ORF">CC84DRAFT_1219872</name>
</gene>
<dbReference type="OrthoDB" id="3795960at2759"/>
<reference evidence="1 2" key="1">
    <citation type="submission" date="2016-05" db="EMBL/GenBank/DDBJ databases">
        <title>Comparative analysis of secretome profiles of manganese(II)-oxidizing ascomycete fungi.</title>
        <authorList>
            <consortium name="DOE Joint Genome Institute"/>
            <person name="Zeiner C.A."/>
            <person name="Purvine S.O."/>
            <person name="Zink E.M."/>
            <person name="Wu S."/>
            <person name="Pasa-Tolic L."/>
            <person name="Chaput D.L."/>
            <person name="Haridas S."/>
            <person name="Grigoriev I.V."/>
            <person name="Santelli C.M."/>
            <person name="Hansel C.M."/>
        </authorList>
    </citation>
    <scope>NUCLEOTIDE SEQUENCE [LARGE SCALE GENOMIC DNA]</scope>
    <source>
        <strain evidence="1 2">AP3s5-JAC2a</strain>
    </source>
</reference>
<sequence>MYLGALTTAFVPAPGCIDTIYGEIFSVGTVRDKWHSLGQSDKRSCYPSAFTTPGKYYSPGICPSAWSSAHTSYVFRHKGNANGGMHSGYICASSQTSSSDTFSCSRLYTDPPKITVPQEINGKTTYMETTLAADGGLFVVYANQIEVRFQKGTSRLRHR</sequence>
<proteinExistence type="predicted"/>
<evidence type="ECO:0000313" key="1">
    <source>
        <dbReference type="EMBL" id="OAG02944.1"/>
    </source>
</evidence>
<dbReference type="AlphaFoldDB" id="A0A177C5B2"/>
<keyword evidence="2" id="KW-1185">Reference proteome</keyword>
<protein>
    <submittedName>
        <fullName evidence="1">Uncharacterized protein</fullName>
    </submittedName>
</protein>
<dbReference type="Proteomes" id="UP000077069">
    <property type="component" value="Unassembled WGS sequence"/>
</dbReference>
<dbReference type="InParanoid" id="A0A177C5B2"/>
<dbReference type="RefSeq" id="XP_018033309.1">
    <property type="nucleotide sequence ID" value="XM_018183118.1"/>
</dbReference>
<dbReference type="GeneID" id="28766604"/>
<organism evidence="1 2">
    <name type="scientific">Paraphaeosphaeria sporulosa</name>
    <dbReference type="NCBI Taxonomy" id="1460663"/>
    <lineage>
        <taxon>Eukaryota</taxon>
        <taxon>Fungi</taxon>
        <taxon>Dikarya</taxon>
        <taxon>Ascomycota</taxon>
        <taxon>Pezizomycotina</taxon>
        <taxon>Dothideomycetes</taxon>
        <taxon>Pleosporomycetidae</taxon>
        <taxon>Pleosporales</taxon>
        <taxon>Massarineae</taxon>
        <taxon>Didymosphaeriaceae</taxon>
        <taxon>Paraphaeosphaeria</taxon>
    </lineage>
</organism>
<name>A0A177C5B2_9PLEO</name>
<dbReference type="EMBL" id="KV441555">
    <property type="protein sequence ID" value="OAG02944.1"/>
    <property type="molecule type" value="Genomic_DNA"/>
</dbReference>
<evidence type="ECO:0000313" key="2">
    <source>
        <dbReference type="Proteomes" id="UP000077069"/>
    </source>
</evidence>
<accession>A0A177C5B2</accession>